<name>A0A5N6P7U3_9ASTR</name>
<evidence type="ECO:0000313" key="2">
    <source>
        <dbReference type="Proteomes" id="UP000326396"/>
    </source>
</evidence>
<comment type="caution">
    <text evidence="1">The sequence shown here is derived from an EMBL/GenBank/DDBJ whole genome shotgun (WGS) entry which is preliminary data.</text>
</comment>
<accession>A0A5N6P7U3</accession>
<evidence type="ECO:0000313" key="1">
    <source>
        <dbReference type="EMBL" id="KAD5961315.1"/>
    </source>
</evidence>
<sequence length="96" mass="10748">MVKAIRVYELAGPEVLKWEDVEIGDPLIYISVQEFTMCLKFLTHQMEAIGVVIAIREGCDLKIGDIVYHSGRAMGAYTEEHIDVMVDPCVADDGYI</sequence>
<gene>
    <name evidence="1" type="ORF">E3N88_12788</name>
</gene>
<dbReference type="EMBL" id="SZYD01000006">
    <property type="protein sequence ID" value="KAD5961315.1"/>
    <property type="molecule type" value="Genomic_DNA"/>
</dbReference>
<keyword evidence="2" id="KW-1185">Reference proteome</keyword>
<dbReference type="AlphaFoldDB" id="A0A5N6P7U3"/>
<dbReference type="InterPro" id="IPR011032">
    <property type="entry name" value="GroES-like_sf"/>
</dbReference>
<dbReference type="Proteomes" id="UP000326396">
    <property type="component" value="Linkage Group LG14"/>
</dbReference>
<dbReference type="OrthoDB" id="3509362at2759"/>
<proteinExistence type="predicted"/>
<reference evidence="1 2" key="1">
    <citation type="submission" date="2019-05" db="EMBL/GenBank/DDBJ databases">
        <title>Mikania micrantha, genome provides insights into the molecular mechanism of rapid growth.</title>
        <authorList>
            <person name="Liu B."/>
        </authorList>
    </citation>
    <scope>NUCLEOTIDE SEQUENCE [LARGE SCALE GENOMIC DNA]</scope>
    <source>
        <strain evidence="1">NLD-2019</strain>
        <tissue evidence="1">Leaf</tissue>
    </source>
</reference>
<protein>
    <submittedName>
        <fullName evidence="1">Uncharacterized protein</fullName>
    </submittedName>
</protein>
<dbReference type="SUPFAM" id="SSF50129">
    <property type="entry name" value="GroES-like"/>
    <property type="match status" value="1"/>
</dbReference>
<organism evidence="1 2">
    <name type="scientific">Mikania micrantha</name>
    <name type="common">bitter vine</name>
    <dbReference type="NCBI Taxonomy" id="192012"/>
    <lineage>
        <taxon>Eukaryota</taxon>
        <taxon>Viridiplantae</taxon>
        <taxon>Streptophyta</taxon>
        <taxon>Embryophyta</taxon>
        <taxon>Tracheophyta</taxon>
        <taxon>Spermatophyta</taxon>
        <taxon>Magnoliopsida</taxon>
        <taxon>eudicotyledons</taxon>
        <taxon>Gunneridae</taxon>
        <taxon>Pentapetalae</taxon>
        <taxon>asterids</taxon>
        <taxon>campanulids</taxon>
        <taxon>Asterales</taxon>
        <taxon>Asteraceae</taxon>
        <taxon>Asteroideae</taxon>
        <taxon>Heliantheae alliance</taxon>
        <taxon>Eupatorieae</taxon>
        <taxon>Mikania</taxon>
    </lineage>
</organism>